<protein>
    <submittedName>
        <fullName evidence="3">Septum formation</fullName>
    </submittedName>
</protein>
<dbReference type="Proteomes" id="UP000184501">
    <property type="component" value="Unassembled WGS sequence"/>
</dbReference>
<evidence type="ECO:0000256" key="1">
    <source>
        <dbReference type="SAM" id="MobiDB-lite"/>
    </source>
</evidence>
<dbReference type="STRING" id="2017.SAMN05444320_101529"/>
<feature type="region of interest" description="Disordered" evidence="1">
    <location>
        <begin position="34"/>
        <end position="67"/>
    </location>
</feature>
<organism evidence="3 4">
    <name type="scientific">Streptoalloteichus hindustanus</name>
    <dbReference type="NCBI Taxonomy" id="2017"/>
    <lineage>
        <taxon>Bacteria</taxon>
        <taxon>Bacillati</taxon>
        <taxon>Actinomycetota</taxon>
        <taxon>Actinomycetes</taxon>
        <taxon>Pseudonocardiales</taxon>
        <taxon>Pseudonocardiaceae</taxon>
        <taxon>Streptoalloteichus</taxon>
    </lineage>
</organism>
<dbReference type="OrthoDB" id="3381205at2"/>
<evidence type="ECO:0000313" key="3">
    <source>
        <dbReference type="EMBL" id="SHE59609.1"/>
    </source>
</evidence>
<dbReference type="PROSITE" id="PS51257">
    <property type="entry name" value="PROKAR_LIPOPROTEIN"/>
    <property type="match status" value="1"/>
</dbReference>
<accession>A0A1M4USE8</accession>
<feature type="compositionally biased region" description="Polar residues" evidence="1">
    <location>
        <begin position="34"/>
        <end position="59"/>
    </location>
</feature>
<evidence type="ECO:0000313" key="4">
    <source>
        <dbReference type="Proteomes" id="UP000184501"/>
    </source>
</evidence>
<keyword evidence="4" id="KW-1185">Reference proteome</keyword>
<dbReference type="Pfam" id="PF13845">
    <property type="entry name" value="Septum_form"/>
    <property type="match status" value="1"/>
</dbReference>
<dbReference type="AlphaFoldDB" id="A0A1M4USE8"/>
<dbReference type="RefSeq" id="WP_159447678.1">
    <property type="nucleotide sequence ID" value="NZ_FQVN01000001.1"/>
</dbReference>
<feature type="domain" description="Septum formation-related" evidence="2">
    <location>
        <begin position="75"/>
        <end position="276"/>
    </location>
</feature>
<dbReference type="EMBL" id="FQVN01000001">
    <property type="protein sequence ID" value="SHE59609.1"/>
    <property type="molecule type" value="Genomic_DNA"/>
</dbReference>
<proteinExistence type="predicted"/>
<evidence type="ECO:0000259" key="2">
    <source>
        <dbReference type="Pfam" id="PF13845"/>
    </source>
</evidence>
<reference evidence="3 4" key="1">
    <citation type="submission" date="2016-11" db="EMBL/GenBank/DDBJ databases">
        <authorList>
            <person name="Jaros S."/>
            <person name="Januszkiewicz K."/>
            <person name="Wedrychowicz H."/>
        </authorList>
    </citation>
    <scope>NUCLEOTIDE SEQUENCE [LARGE SCALE GENOMIC DNA]</scope>
    <source>
        <strain evidence="3 4">DSM 44523</strain>
    </source>
</reference>
<name>A0A1M4USE8_STRHI</name>
<sequence>MIAALRLPPVPAVAAVLVTVLATGLVGGCTGPVSGTPTAGTRESGPASGQTSGPATPTSGMGAAPPRVGACVRGAEYDEVACDQPHEGEVTATDTLPATLPATPDESVVRQAALPRCRQAAVGYLGSGDVDATRLRSWAFWPSARDWAAGQRWLVCAVFEAGPDDRPVARTGSLHGALANGLDAYQQCAAGSPSRDDRLVTVPCDQPHLAEAVPGVLALGAPHDPPPSPEQMTQAAQPHCAQAVTGYVGAARPDVLVSWRLPSPASWSEGFSVAVCYVETTTAVKSRLRGIGTNPLPS</sequence>
<gene>
    <name evidence="3" type="ORF">SAMN05444320_101529</name>
</gene>
<dbReference type="InterPro" id="IPR026004">
    <property type="entry name" value="Septum_form"/>
</dbReference>